<dbReference type="PANTHER" id="PTHR30363">
    <property type="entry name" value="HTH-TYPE TRANSCRIPTIONAL REGULATOR SRLR-RELATED"/>
    <property type="match status" value="1"/>
</dbReference>
<dbReference type="InterPro" id="IPR050313">
    <property type="entry name" value="Carb_Metab_HTH_regulators"/>
</dbReference>
<protein>
    <submittedName>
        <fullName evidence="6">Transcriptional regulators of sugar metabolism</fullName>
    </submittedName>
</protein>
<evidence type="ECO:0000256" key="1">
    <source>
        <dbReference type="ARBA" id="ARBA00022491"/>
    </source>
</evidence>
<gene>
    <name evidence="6" type="ORF">AZ78_1021</name>
</gene>
<dbReference type="SUPFAM" id="SSF100950">
    <property type="entry name" value="NagB/RpiA/CoA transferase-like"/>
    <property type="match status" value="1"/>
</dbReference>
<keyword evidence="7" id="KW-1185">Reference proteome</keyword>
<dbReference type="PROSITE" id="PS00894">
    <property type="entry name" value="HTH_DEOR_1"/>
    <property type="match status" value="1"/>
</dbReference>
<feature type="domain" description="HTH deoR-type" evidence="5">
    <location>
        <begin position="8"/>
        <end position="63"/>
    </location>
</feature>
<dbReference type="EMBL" id="JAJA02000001">
    <property type="protein sequence ID" value="KWS03474.1"/>
    <property type="molecule type" value="Genomic_DNA"/>
</dbReference>
<dbReference type="InterPro" id="IPR036390">
    <property type="entry name" value="WH_DNA-bd_sf"/>
</dbReference>
<dbReference type="RefSeq" id="WP_036112713.1">
    <property type="nucleotide sequence ID" value="NZ_JAJA02000001.1"/>
</dbReference>
<dbReference type="SMART" id="SM00420">
    <property type="entry name" value="HTH_DEOR"/>
    <property type="match status" value="1"/>
</dbReference>
<dbReference type="Pfam" id="PF08220">
    <property type="entry name" value="HTH_DeoR"/>
    <property type="match status" value="1"/>
</dbReference>
<evidence type="ECO:0000313" key="6">
    <source>
        <dbReference type="EMBL" id="KWS03474.1"/>
    </source>
</evidence>
<dbReference type="SUPFAM" id="SSF46785">
    <property type="entry name" value="Winged helix' DNA-binding domain"/>
    <property type="match status" value="1"/>
</dbReference>
<organism evidence="6 7">
    <name type="scientific">Lysobacter capsici AZ78</name>
    <dbReference type="NCBI Taxonomy" id="1444315"/>
    <lineage>
        <taxon>Bacteria</taxon>
        <taxon>Pseudomonadati</taxon>
        <taxon>Pseudomonadota</taxon>
        <taxon>Gammaproteobacteria</taxon>
        <taxon>Lysobacterales</taxon>
        <taxon>Lysobacteraceae</taxon>
        <taxon>Lysobacter</taxon>
    </lineage>
</organism>
<dbReference type="GO" id="GO:0003677">
    <property type="term" value="F:DNA binding"/>
    <property type="evidence" value="ECO:0007669"/>
    <property type="project" value="UniProtKB-KW"/>
</dbReference>
<keyword evidence="2" id="KW-0805">Transcription regulation</keyword>
<dbReference type="PRINTS" id="PR00037">
    <property type="entry name" value="HTHLACR"/>
</dbReference>
<evidence type="ECO:0000256" key="3">
    <source>
        <dbReference type="ARBA" id="ARBA00023125"/>
    </source>
</evidence>
<comment type="caution">
    <text evidence="6">The sequence shown here is derived from an EMBL/GenBank/DDBJ whole genome shotgun (WGS) entry which is preliminary data.</text>
</comment>
<keyword evidence="1" id="KW-0678">Repressor</keyword>
<dbReference type="InterPro" id="IPR018356">
    <property type="entry name" value="Tscrpt_reg_HTH_DeoR_CS"/>
</dbReference>
<evidence type="ECO:0000259" key="5">
    <source>
        <dbReference type="PROSITE" id="PS51000"/>
    </source>
</evidence>
<sequence length="260" mass="27130">MSAEELLPQQRHRLILERLLAQGRVIAVDLARELEVSHDTIRRDLREMAAAGQCRRVYGGALPLAPDNGPIALRQTQAPGRKAALARAAVGLIERGQVIFLDAGSTNIAIAQALPQGYGLTVVTNAPAIAAALALREDLQLIVIGGRVDARIGASLGRVAIRDAQAIRSDLYFVGVCGVDTQAGISALDYEDAQFKQAVAAASRAVVAVAADEKLGTAAPFAVAATDDLHALVIEHGADAAQARAFEGLGVRVVRAEAVA</sequence>
<dbReference type="PROSITE" id="PS51000">
    <property type="entry name" value="HTH_DEOR_2"/>
    <property type="match status" value="1"/>
</dbReference>
<keyword evidence="3" id="KW-0238">DNA-binding</keyword>
<dbReference type="InterPro" id="IPR037171">
    <property type="entry name" value="NagB/RpiA_transferase-like"/>
</dbReference>
<evidence type="ECO:0000256" key="2">
    <source>
        <dbReference type="ARBA" id="ARBA00023015"/>
    </source>
</evidence>
<evidence type="ECO:0000256" key="4">
    <source>
        <dbReference type="ARBA" id="ARBA00023163"/>
    </source>
</evidence>
<reference evidence="6 7" key="1">
    <citation type="journal article" date="2014" name="Genome Announc.">
        <title>Draft Genome Sequence of Lysobacter capsici AZ78, a Bacterium Antagonistic to Plant-Pathogenic Oomycetes.</title>
        <authorList>
            <person name="Puopolo G."/>
            <person name="Sonego P."/>
            <person name="Engelen K."/>
            <person name="Pertot I."/>
        </authorList>
    </citation>
    <scope>NUCLEOTIDE SEQUENCE [LARGE SCALE GENOMIC DNA]</scope>
    <source>
        <strain evidence="6 7">AZ78</strain>
    </source>
</reference>
<proteinExistence type="predicted"/>
<name>A0A108U6I8_9GAMM</name>
<dbReference type="InterPro" id="IPR014036">
    <property type="entry name" value="DeoR-like_C"/>
</dbReference>
<dbReference type="Gene3D" id="3.40.50.1360">
    <property type="match status" value="1"/>
</dbReference>
<accession>A0A108U6I8</accession>
<dbReference type="InterPro" id="IPR001034">
    <property type="entry name" value="DeoR_HTH"/>
</dbReference>
<dbReference type="GO" id="GO:0003700">
    <property type="term" value="F:DNA-binding transcription factor activity"/>
    <property type="evidence" value="ECO:0007669"/>
    <property type="project" value="InterPro"/>
</dbReference>
<dbReference type="Proteomes" id="UP000023435">
    <property type="component" value="Unassembled WGS sequence"/>
</dbReference>
<dbReference type="Pfam" id="PF00455">
    <property type="entry name" value="DeoRC"/>
    <property type="match status" value="1"/>
</dbReference>
<dbReference type="OrthoDB" id="9814815at2"/>
<dbReference type="Gene3D" id="1.10.10.10">
    <property type="entry name" value="Winged helix-like DNA-binding domain superfamily/Winged helix DNA-binding domain"/>
    <property type="match status" value="1"/>
</dbReference>
<dbReference type="InterPro" id="IPR036388">
    <property type="entry name" value="WH-like_DNA-bd_sf"/>
</dbReference>
<evidence type="ECO:0000313" key="7">
    <source>
        <dbReference type="Proteomes" id="UP000023435"/>
    </source>
</evidence>
<dbReference type="SMART" id="SM01134">
    <property type="entry name" value="DeoRC"/>
    <property type="match status" value="1"/>
</dbReference>
<keyword evidence="4" id="KW-0804">Transcription</keyword>
<dbReference type="AlphaFoldDB" id="A0A108U6I8"/>
<dbReference type="PANTHER" id="PTHR30363:SF4">
    <property type="entry name" value="GLYCEROL-3-PHOSPHATE REGULON REPRESSOR"/>
    <property type="match status" value="1"/>
</dbReference>